<name>A0A200QET4_MACCD</name>
<accession>A0A200QET4</accession>
<dbReference type="Proteomes" id="UP000195402">
    <property type="component" value="Unassembled WGS sequence"/>
</dbReference>
<gene>
    <name evidence="2" type="ORF">BVC80_9097g68</name>
</gene>
<feature type="signal peptide" evidence="1">
    <location>
        <begin position="1"/>
        <end position="25"/>
    </location>
</feature>
<proteinExistence type="predicted"/>
<organism evidence="2 3">
    <name type="scientific">Macleaya cordata</name>
    <name type="common">Five-seeded plume-poppy</name>
    <name type="synonym">Bocconia cordata</name>
    <dbReference type="NCBI Taxonomy" id="56857"/>
    <lineage>
        <taxon>Eukaryota</taxon>
        <taxon>Viridiplantae</taxon>
        <taxon>Streptophyta</taxon>
        <taxon>Embryophyta</taxon>
        <taxon>Tracheophyta</taxon>
        <taxon>Spermatophyta</taxon>
        <taxon>Magnoliopsida</taxon>
        <taxon>Ranunculales</taxon>
        <taxon>Papaveraceae</taxon>
        <taxon>Papaveroideae</taxon>
        <taxon>Macleaya</taxon>
    </lineage>
</organism>
<dbReference type="AlphaFoldDB" id="A0A200QET4"/>
<comment type="caution">
    <text evidence="2">The sequence shown here is derived from an EMBL/GenBank/DDBJ whole genome shotgun (WGS) entry which is preliminary data.</text>
</comment>
<protein>
    <submittedName>
        <fullName evidence="2">Uncharacterized protein</fullName>
    </submittedName>
</protein>
<evidence type="ECO:0000256" key="1">
    <source>
        <dbReference type="SAM" id="SignalP"/>
    </source>
</evidence>
<keyword evidence="3" id="KW-1185">Reference proteome</keyword>
<keyword evidence="1" id="KW-0732">Signal</keyword>
<feature type="chain" id="PRO_5012012892" evidence="1">
    <location>
        <begin position="26"/>
        <end position="97"/>
    </location>
</feature>
<dbReference type="InParanoid" id="A0A200QET4"/>
<sequence length="97" mass="10700">MAKLVIFMVLAFLAMISILQIQVSANDEAYHLDANRYGPGSLKANRKMPTGVHEEVQPYAVPQAMHVSALATTTGRPNKVDQNALRSNKYIPLLVLH</sequence>
<dbReference type="EMBL" id="MVGT01002224">
    <property type="protein sequence ID" value="OVA09004.1"/>
    <property type="molecule type" value="Genomic_DNA"/>
</dbReference>
<evidence type="ECO:0000313" key="3">
    <source>
        <dbReference type="Proteomes" id="UP000195402"/>
    </source>
</evidence>
<evidence type="ECO:0000313" key="2">
    <source>
        <dbReference type="EMBL" id="OVA09004.1"/>
    </source>
</evidence>
<reference evidence="2 3" key="1">
    <citation type="journal article" date="2017" name="Mol. Plant">
        <title>The Genome of Medicinal Plant Macleaya cordata Provides New Insights into Benzylisoquinoline Alkaloids Metabolism.</title>
        <authorList>
            <person name="Liu X."/>
            <person name="Liu Y."/>
            <person name="Huang P."/>
            <person name="Ma Y."/>
            <person name="Qing Z."/>
            <person name="Tang Q."/>
            <person name="Cao H."/>
            <person name="Cheng P."/>
            <person name="Zheng Y."/>
            <person name="Yuan Z."/>
            <person name="Zhou Y."/>
            <person name="Liu J."/>
            <person name="Tang Z."/>
            <person name="Zhuo Y."/>
            <person name="Zhang Y."/>
            <person name="Yu L."/>
            <person name="Huang J."/>
            <person name="Yang P."/>
            <person name="Peng Q."/>
            <person name="Zhang J."/>
            <person name="Jiang W."/>
            <person name="Zhang Z."/>
            <person name="Lin K."/>
            <person name="Ro D.K."/>
            <person name="Chen X."/>
            <person name="Xiong X."/>
            <person name="Shang Y."/>
            <person name="Huang S."/>
            <person name="Zeng J."/>
        </authorList>
    </citation>
    <scope>NUCLEOTIDE SEQUENCE [LARGE SCALE GENOMIC DNA]</scope>
    <source>
        <strain evidence="3">cv. BLH2017</strain>
        <tissue evidence="2">Root</tissue>
    </source>
</reference>